<dbReference type="KEGG" id="dwi:26529104"/>
<dbReference type="PANTHER" id="PTHR10454:SF232">
    <property type="entry name" value="AT03047P-RELATED"/>
    <property type="match status" value="1"/>
</dbReference>
<dbReference type="InterPro" id="IPR015917">
    <property type="entry name" value="Pept_C14A"/>
</dbReference>
<feature type="domain" description="Caspase family p20" evidence="4">
    <location>
        <begin position="138"/>
        <end position="252"/>
    </location>
</feature>
<dbReference type="InterPro" id="IPR001309">
    <property type="entry name" value="Pept_C14_p20"/>
</dbReference>
<evidence type="ECO:0000259" key="4">
    <source>
        <dbReference type="PROSITE" id="PS50208"/>
    </source>
</evidence>
<dbReference type="PROSITE" id="PS50208">
    <property type="entry name" value="CASPASE_P20"/>
    <property type="match status" value="1"/>
</dbReference>
<dbReference type="InterPro" id="IPR002138">
    <property type="entry name" value="Pept_C14_p10"/>
</dbReference>
<organism evidence="5 6">
    <name type="scientific">Drosophila willistoni</name>
    <name type="common">Fruit fly</name>
    <dbReference type="NCBI Taxonomy" id="7260"/>
    <lineage>
        <taxon>Eukaryota</taxon>
        <taxon>Metazoa</taxon>
        <taxon>Ecdysozoa</taxon>
        <taxon>Arthropoda</taxon>
        <taxon>Hexapoda</taxon>
        <taxon>Insecta</taxon>
        <taxon>Pterygota</taxon>
        <taxon>Neoptera</taxon>
        <taxon>Endopterygota</taxon>
        <taxon>Diptera</taxon>
        <taxon>Brachycera</taxon>
        <taxon>Muscomorpha</taxon>
        <taxon>Ephydroidea</taxon>
        <taxon>Drosophilidae</taxon>
        <taxon>Drosophila</taxon>
        <taxon>Sophophora</taxon>
    </lineage>
</organism>
<accession>A0A0Q9WT17</accession>
<dbReference type="GO" id="GO:0005737">
    <property type="term" value="C:cytoplasm"/>
    <property type="evidence" value="ECO:0007669"/>
    <property type="project" value="TreeGrafter"/>
</dbReference>
<evidence type="ECO:0000259" key="3">
    <source>
        <dbReference type="PROSITE" id="PS50207"/>
    </source>
</evidence>
<dbReference type="SMART" id="SM00115">
    <property type="entry name" value="CASc"/>
    <property type="match status" value="1"/>
</dbReference>
<protein>
    <recommendedName>
        <fullName evidence="7">Caspase family p20 domain-containing protein</fullName>
    </recommendedName>
</protein>
<dbReference type="Proteomes" id="UP000007798">
    <property type="component" value="Unassembled WGS sequence"/>
</dbReference>
<dbReference type="GO" id="GO:0043525">
    <property type="term" value="P:positive regulation of neuron apoptotic process"/>
    <property type="evidence" value="ECO:0007669"/>
    <property type="project" value="TreeGrafter"/>
</dbReference>
<dbReference type="PANTHER" id="PTHR10454">
    <property type="entry name" value="CASPASE"/>
    <property type="match status" value="1"/>
</dbReference>
<dbReference type="InterPro" id="IPR029030">
    <property type="entry name" value="Caspase-like_dom_sf"/>
</dbReference>
<dbReference type="GO" id="GO:0004197">
    <property type="term" value="F:cysteine-type endopeptidase activity"/>
    <property type="evidence" value="ECO:0007669"/>
    <property type="project" value="InterPro"/>
</dbReference>
<gene>
    <name evidence="5" type="primary">Dwil\GK27102</name>
    <name evidence="5" type="ORF">Dwil_GK27102</name>
</gene>
<feature type="domain" description="Caspase family p10" evidence="3">
    <location>
        <begin position="266"/>
        <end position="345"/>
    </location>
</feature>
<dbReference type="InParanoid" id="A0A0Q9WT17"/>
<dbReference type="SUPFAM" id="SSF52129">
    <property type="entry name" value="Caspase-like"/>
    <property type="match status" value="1"/>
</dbReference>
<evidence type="ECO:0000256" key="1">
    <source>
        <dbReference type="ARBA" id="ARBA00010134"/>
    </source>
</evidence>
<proteinExistence type="inferred from homology"/>
<dbReference type="STRING" id="7260.A0A0Q9WT17"/>
<keyword evidence="6" id="KW-1185">Reference proteome</keyword>
<dbReference type="PRINTS" id="PR00376">
    <property type="entry name" value="IL1BCENZYME"/>
</dbReference>
<comment type="similarity">
    <text evidence="1 2">Belongs to the peptidase C14A family.</text>
</comment>
<sequence>MSENNKEFPKPIKLIPMLIPKPRYSHNSADATTTAAQKLIPTLRPMSNQSDAQAYIPLEPSTSSTNAILNESLVHLPQEPATNVNQNEIQVHLPQEPPINVNQNETQIHLPPEPSESFTASLLTNPNEKRLKPANVYILNHVKFDDRDEEREGSDKDVEKLTKTFKKFKCNVEEIRNATLETVQITASRLERENFEEHSALVIVILSHGTHNDMISARDKTYSLQEHIILPILKNPTLSKKPKLIFVQACKGGFVGFQPDSTSVHPNANEVFVFYSTFEGYLSWRHHKEGSPFIHALCKSLKEDGDTKDINVISKRVIDMVKNDTKGKQVPYVSKTLYKEYIFGHYMEN</sequence>
<dbReference type="EMBL" id="CH964154">
    <property type="protein sequence ID" value="KRF99092.1"/>
    <property type="molecule type" value="Genomic_DNA"/>
</dbReference>
<evidence type="ECO:0000313" key="6">
    <source>
        <dbReference type="Proteomes" id="UP000007798"/>
    </source>
</evidence>
<dbReference type="GO" id="GO:0006508">
    <property type="term" value="P:proteolysis"/>
    <property type="evidence" value="ECO:0007669"/>
    <property type="project" value="InterPro"/>
</dbReference>
<dbReference type="SMR" id="A0A0Q9WT17"/>
<dbReference type="Gene3D" id="3.40.50.1460">
    <property type="match status" value="1"/>
</dbReference>
<dbReference type="OrthoDB" id="6114029at2759"/>
<dbReference type="Pfam" id="PF00656">
    <property type="entry name" value="Peptidase_C14"/>
    <property type="match status" value="1"/>
</dbReference>
<dbReference type="FunCoup" id="A0A0Q9WT17">
    <property type="interactions" value="8"/>
</dbReference>
<dbReference type="GO" id="GO:0006915">
    <property type="term" value="P:apoptotic process"/>
    <property type="evidence" value="ECO:0007669"/>
    <property type="project" value="TreeGrafter"/>
</dbReference>
<evidence type="ECO:0000256" key="2">
    <source>
        <dbReference type="RuleBase" id="RU003971"/>
    </source>
</evidence>
<name>A0A0Q9WT17_DROWI</name>
<dbReference type="PROSITE" id="PS50207">
    <property type="entry name" value="CASPASE_P10"/>
    <property type="match status" value="1"/>
</dbReference>
<evidence type="ECO:0008006" key="7">
    <source>
        <dbReference type="Google" id="ProtNLM"/>
    </source>
</evidence>
<dbReference type="InterPro" id="IPR002398">
    <property type="entry name" value="Pept_C14"/>
</dbReference>
<evidence type="ECO:0000313" key="5">
    <source>
        <dbReference type="EMBL" id="KRF99092.1"/>
    </source>
</evidence>
<dbReference type="InterPro" id="IPR011600">
    <property type="entry name" value="Pept_C14_caspase"/>
</dbReference>
<dbReference type="AlphaFoldDB" id="A0A0Q9WT17"/>
<reference evidence="5 6" key="1">
    <citation type="journal article" date="2007" name="Nature">
        <title>Evolution of genes and genomes on the Drosophila phylogeny.</title>
        <authorList>
            <consortium name="Drosophila 12 Genomes Consortium"/>
            <person name="Clark A.G."/>
            <person name="Eisen M.B."/>
            <person name="Smith D.R."/>
            <person name="Bergman C.M."/>
            <person name="Oliver B."/>
            <person name="Markow T.A."/>
            <person name="Kaufman T.C."/>
            <person name="Kellis M."/>
            <person name="Gelbart W."/>
            <person name="Iyer V.N."/>
            <person name="Pollard D.A."/>
            <person name="Sackton T.B."/>
            <person name="Larracuente A.M."/>
            <person name="Singh N.D."/>
            <person name="Abad J.P."/>
            <person name="Abt D.N."/>
            <person name="Adryan B."/>
            <person name="Aguade M."/>
            <person name="Akashi H."/>
            <person name="Anderson W.W."/>
            <person name="Aquadro C.F."/>
            <person name="Ardell D.H."/>
            <person name="Arguello R."/>
            <person name="Artieri C.G."/>
            <person name="Barbash D.A."/>
            <person name="Barker D."/>
            <person name="Barsanti P."/>
            <person name="Batterham P."/>
            <person name="Batzoglou S."/>
            <person name="Begun D."/>
            <person name="Bhutkar A."/>
            <person name="Blanco E."/>
            <person name="Bosak S.A."/>
            <person name="Bradley R.K."/>
            <person name="Brand A.D."/>
            <person name="Brent M.R."/>
            <person name="Brooks A.N."/>
            <person name="Brown R.H."/>
            <person name="Butlin R.K."/>
            <person name="Caggese C."/>
            <person name="Calvi B.R."/>
            <person name="Bernardo de Carvalho A."/>
            <person name="Caspi A."/>
            <person name="Castrezana S."/>
            <person name="Celniker S.E."/>
            <person name="Chang J.L."/>
            <person name="Chapple C."/>
            <person name="Chatterji S."/>
            <person name="Chinwalla A."/>
            <person name="Civetta A."/>
            <person name="Clifton S.W."/>
            <person name="Comeron J.M."/>
            <person name="Costello J.C."/>
            <person name="Coyne J.A."/>
            <person name="Daub J."/>
            <person name="David R.G."/>
            <person name="Delcher A.L."/>
            <person name="Delehaunty K."/>
            <person name="Do C.B."/>
            <person name="Ebling H."/>
            <person name="Edwards K."/>
            <person name="Eickbush T."/>
            <person name="Evans J.D."/>
            <person name="Filipski A."/>
            <person name="Findeiss S."/>
            <person name="Freyhult E."/>
            <person name="Fulton L."/>
            <person name="Fulton R."/>
            <person name="Garcia A.C."/>
            <person name="Gardiner A."/>
            <person name="Garfield D.A."/>
            <person name="Garvin B.E."/>
            <person name="Gibson G."/>
            <person name="Gilbert D."/>
            <person name="Gnerre S."/>
            <person name="Godfrey J."/>
            <person name="Good R."/>
            <person name="Gotea V."/>
            <person name="Gravely B."/>
            <person name="Greenberg A.J."/>
            <person name="Griffiths-Jones S."/>
            <person name="Gross S."/>
            <person name="Guigo R."/>
            <person name="Gustafson E.A."/>
            <person name="Haerty W."/>
            <person name="Hahn M.W."/>
            <person name="Halligan D.L."/>
            <person name="Halpern A.L."/>
            <person name="Halter G.M."/>
            <person name="Han M.V."/>
            <person name="Heger A."/>
            <person name="Hillier L."/>
            <person name="Hinrichs A.S."/>
            <person name="Holmes I."/>
            <person name="Hoskins R.A."/>
            <person name="Hubisz M.J."/>
            <person name="Hultmark D."/>
            <person name="Huntley M.A."/>
            <person name="Jaffe D.B."/>
            <person name="Jagadeeshan S."/>
            <person name="Jeck W.R."/>
            <person name="Johnson J."/>
            <person name="Jones C.D."/>
            <person name="Jordan W.C."/>
            <person name="Karpen G.H."/>
            <person name="Kataoka E."/>
            <person name="Keightley P.D."/>
            <person name="Kheradpour P."/>
            <person name="Kirkness E.F."/>
            <person name="Koerich L.B."/>
            <person name="Kristiansen K."/>
            <person name="Kudrna D."/>
            <person name="Kulathinal R.J."/>
            <person name="Kumar S."/>
            <person name="Kwok R."/>
            <person name="Lander E."/>
            <person name="Langley C.H."/>
            <person name="Lapoint R."/>
            <person name="Lazzaro B.P."/>
            <person name="Lee S.J."/>
            <person name="Levesque L."/>
            <person name="Li R."/>
            <person name="Lin C.F."/>
            <person name="Lin M.F."/>
            <person name="Lindblad-Toh K."/>
            <person name="Llopart A."/>
            <person name="Long M."/>
            <person name="Low L."/>
            <person name="Lozovsky E."/>
            <person name="Lu J."/>
            <person name="Luo M."/>
            <person name="Machado C.A."/>
            <person name="Makalowski W."/>
            <person name="Marzo M."/>
            <person name="Matsuda M."/>
            <person name="Matzkin L."/>
            <person name="McAllister B."/>
            <person name="McBride C.S."/>
            <person name="McKernan B."/>
            <person name="McKernan K."/>
            <person name="Mendez-Lago M."/>
            <person name="Minx P."/>
            <person name="Mollenhauer M.U."/>
            <person name="Montooth K."/>
            <person name="Mount S.M."/>
            <person name="Mu X."/>
            <person name="Myers E."/>
            <person name="Negre B."/>
            <person name="Newfeld S."/>
            <person name="Nielsen R."/>
            <person name="Noor M.A."/>
            <person name="O'Grady P."/>
            <person name="Pachter L."/>
            <person name="Papaceit M."/>
            <person name="Parisi M.J."/>
            <person name="Parisi M."/>
            <person name="Parts L."/>
            <person name="Pedersen J.S."/>
            <person name="Pesole G."/>
            <person name="Phillippy A.M."/>
            <person name="Ponting C.P."/>
            <person name="Pop M."/>
            <person name="Porcelli D."/>
            <person name="Powell J.R."/>
            <person name="Prohaska S."/>
            <person name="Pruitt K."/>
            <person name="Puig M."/>
            <person name="Quesneville H."/>
            <person name="Ram K.R."/>
            <person name="Rand D."/>
            <person name="Rasmussen M.D."/>
            <person name="Reed L.K."/>
            <person name="Reenan R."/>
            <person name="Reily A."/>
            <person name="Remington K.A."/>
            <person name="Rieger T.T."/>
            <person name="Ritchie M.G."/>
            <person name="Robin C."/>
            <person name="Rogers Y.H."/>
            <person name="Rohde C."/>
            <person name="Rozas J."/>
            <person name="Rubenfield M.J."/>
            <person name="Ruiz A."/>
            <person name="Russo S."/>
            <person name="Salzberg S.L."/>
            <person name="Sanchez-Gracia A."/>
            <person name="Saranga D.J."/>
            <person name="Sato H."/>
            <person name="Schaeffer S.W."/>
            <person name="Schatz M.C."/>
            <person name="Schlenke T."/>
            <person name="Schwartz R."/>
            <person name="Segarra C."/>
            <person name="Singh R.S."/>
            <person name="Sirot L."/>
            <person name="Sirota M."/>
            <person name="Sisneros N.B."/>
            <person name="Smith C.D."/>
            <person name="Smith T.F."/>
            <person name="Spieth J."/>
            <person name="Stage D.E."/>
            <person name="Stark A."/>
            <person name="Stephan W."/>
            <person name="Strausberg R.L."/>
            <person name="Strempel S."/>
            <person name="Sturgill D."/>
            <person name="Sutton G."/>
            <person name="Sutton G.G."/>
            <person name="Tao W."/>
            <person name="Teichmann S."/>
            <person name="Tobari Y.N."/>
            <person name="Tomimura Y."/>
            <person name="Tsolas J.M."/>
            <person name="Valente V.L."/>
            <person name="Venter E."/>
            <person name="Venter J.C."/>
            <person name="Vicario S."/>
            <person name="Vieira F.G."/>
            <person name="Vilella A.J."/>
            <person name="Villasante A."/>
            <person name="Walenz B."/>
            <person name="Wang J."/>
            <person name="Wasserman M."/>
            <person name="Watts T."/>
            <person name="Wilson D."/>
            <person name="Wilson R.K."/>
            <person name="Wing R.A."/>
            <person name="Wolfner M.F."/>
            <person name="Wong A."/>
            <person name="Wong G.K."/>
            <person name="Wu C.I."/>
            <person name="Wu G."/>
            <person name="Yamamoto D."/>
            <person name="Yang H.P."/>
            <person name="Yang S.P."/>
            <person name="Yorke J.A."/>
            <person name="Yoshida K."/>
            <person name="Zdobnov E."/>
            <person name="Zhang P."/>
            <person name="Zhang Y."/>
            <person name="Zimin A.V."/>
            <person name="Baldwin J."/>
            <person name="Abdouelleil A."/>
            <person name="Abdulkadir J."/>
            <person name="Abebe A."/>
            <person name="Abera B."/>
            <person name="Abreu J."/>
            <person name="Acer S.C."/>
            <person name="Aftuck L."/>
            <person name="Alexander A."/>
            <person name="An P."/>
            <person name="Anderson E."/>
            <person name="Anderson S."/>
            <person name="Arachi H."/>
            <person name="Azer M."/>
            <person name="Bachantsang P."/>
            <person name="Barry A."/>
            <person name="Bayul T."/>
            <person name="Berlin A."/>
            <person name="Bessette D."/>
            <person name="Bloom T."/>
            <person name="Blye J."/>
            <person name="Boguslavskiy L."/>
            <person name="Bonnet C."/>
            <person name="Boukhgalter B."/>
            <person name="Bourzgui I."/>
            <person name="Brown A."/>
            <person name="Cahill P."/>
            <person name="Channer S."/>
            <person name="Cheshatsang Y."/>
            <person name="Chuda L."/>
            <person name="Citroen M."/>
            <person name="Collymore A."/>
            <person name="Cooke P."/>
            <person name="Costello M."/>
            <person name="D'Aco K."/>
            <person name="Daza R."/>
            <person name="De Haan G."/>
            <person name="DeGray S."/>
            <person name="DeMaso C."/>
            <person name="Dhargay N."/>
            <person name="Dooley K."/>
            <person name="Dooley E."/>
            <person name="Doricent M."/>
            <person name="Dorje P."/>
            <person name="Dorjee K."/>
            <person name="Dupes A."/>
            <person name="Elong R."/>
            <person name="Falk J."/>
            <person name="Farina A."/>
            <person name="Faro S."/>
            <person name="Ferguson D."/>
            <person name="Fisher S."/>
            <person name="Foley C.D."/>
            <person name="Franke A."/>
            <person name="Friedrich D."/>
            <person name="Gadbois L."/>
            <person name="Gearin G."/>
            <person name="Gearin C.R."/>
            <person name="Giannoukos G."/>
            <person name="Goode T."/>
            <person name="Graham J."/>
            <person name="Grandbois E."/>
            <person name="Grewal S."/>
            <person name="Gyaltsen K."/>
            <person name="Hafez N."/>
            <person name="Hagos B."/>
            <person name="Hall J."/>
            <person name="Henson C."/>
            <person name="Hollinger A."/>
            <person name="Honan T."/>
            <person name="Huard M.D."/>
            <person name="Hughes L."/>
            <person name="Hurhula B."/>
            <person name="Husby M.E."/>
            <person name="Kamat A."/>
            <person name="Kanga B."/>
            <person name="Kashin S."/>
            <person name="Khazanovich D."/>
            <person name="Kisner P."/>
            <person name="Lance K."/>
            <person name="Lara M."/>
            <person name="Lee W."/>
            <person name="Lennon N."/>
            <person name="Letendre F."/>
            <person name="LeVine R."/>
            <person name="Lipovsky A."/>
            <person name="Liu X."/>
            <person name="Liu J."/>
            <person name="Liu S."/>
            <person name="Lokyitsang T."/>
            <person name="Lokyitsang Y."/>
            <person name="Lubonja R."/>
            <person name="Lui A."/>
            <person name="MacDonald P."/>
            <person name="Magnisalis V."/>
            <person name="Maru K."/>
            <person name="Matthews C."/>
            <person name="McCusker W."/>
            <person name="McDonough S."/>
            <person name="Mehta T."/>
            <person name="Meldrim J."/>
            <person name="Meneus L."/>
            <person name="Mihai O."/>
            <person name="Mihalev A."/>
            <person name="Mihova T."/>
            <person name="Mittelman R."/>
            <person name="Mlenga V."/>
            <person name="Montmayeur A."/>
            <person name="Mulrain L."/>
            <person name="Navidi A."/>
            <person name="Naylor J."/>
            <person name="Negash T."/>
            <person name="Nguyen T."/>
            <person name="Nguyen N."/>
            <person name="Nicol R."/>
            <person name="Norbu C."/>
            <person name="Norbu N."/>
            <person name="Novod N."/>
            <person name="O'Neill B."/>
            <person name="Osman S."/>
            <person name="Markiewicz E."/>
            <person name="Oyono O.L."/>
            <person name="Patti C."/>
            <person name="Phunkhang P."/>
            <person name="Pierre F."/>
            <person name="Priest M."/>
            <person name="Raghuraman S."/>
            <person name="Rege F."/>
            <person name="Reyes R."/>
            <person name="Rise C."/>
            <person name="Rogov P."/>
            <person name="Ross K."/>
            <person name="Ryan E."/>
            <person name="Settipalli S."/>
            <person name="Shea T."/>
            <person name="Sherpa N."/>
            <person name="Shi L."/>
            <person name="Shih D."/>
            <person name="Sparrow T."/>
            <person name="Spaulding J."/>
            <person name="Stalker J."/>
            <person name="Stange-Thomann N."/>
            <person name="Stavropoulos S."/>
            <person name="Stone C."/>
            <person name="Strader C."/>
            <person name="Tesfaye S."/>
            <person name="Thomson T."/>
            <person name="Thoulutsang Y."/>
            <person name="Thoulutsang D."/>
            <person name="Topham K."/>
            <person name="Topping I."/>
            <person name="Tsamla T."/>
            <person name="Vassiliev H."/>
            <person name="Vo A."/>
            <person name="Wangchuk T."/>
            <person name="Wangdi T."/>
            <person name="Weiand M."/>
            <person name="Wilkinson J."/>
            <person name="Wilson A."/>
            <person name="Yadav S."/>
            <person name="Young G."/>
            <person name="Yu Q."/>
            <person name="Zembek L."/>
            <person name="Zhong D."/>
            <person name="Zimmer A."/>
            <person name="Zwirko Z."/>
            <person name="Jaffe D.B."/>
            <person name="Alvarez P."/>
            <person name="Brockman W."/>
            <person name="Butler J."/>
            <person name="Chin C."/>
            <person name="Gnerre S."/>
            <person name="Grabherr M."/>
            <person name="Kleber M."/>
            <person name="Mauceli E."/>
            <person name="MacCallum I."/>
        </authorList>
    </citation>
    <scope>NUCLEOTIDE SEQUENCE [LARGE SCALE GENOMIC DNA]</scope>
    <source>
        <strain evidence="6">Tucson 14030-0811.24</strain>
    </source>
</reference>